<name>A0AAN7Z2X3_9PEZI</name>
<protein>
    <submittedName>
        <fullName evidence="1">Uncharacterized protein</fullName>
    </submittedName>
</protein>
<keyword evidence="2" id="KW-1185">Reference proteome</keyword>
<comment type="caution">
    <text evidence="1">The sequence shown here is derived from an EMBL/GenBank/DDBJ whole genome shotgun (WGS) entry which is preliminary data.</text>
</comment>
<sequence length="244" mass="25611">MAWLLLLPTVGTGKLLGVVTVRLMEGVLDPDGESNDDLTVVALSVGFSGTDVTPGLTVTVDEGKMLITGIVAVSTKPGLLLLSSNVDDRELSCELPGADVTPSPIVTVEDGKMLIIGIVAVLTGSALLLSLNVNVLETNEDEVDTPVESKFELESTASREVVSAVEGTIVDVMGKVDGVETGVDVEEMTEDSVERIGIDESPNVTGVDDCAGDETVVVELVNLLSTHGCLCRPSRRILYHVSHQ</sequence>
<dbReference type="EMBL" id="JAWHQM010000002">
    <property type="protein sequence ID" value="KAK5625118.1"/>
    <property type="molecule type" value="Genomic_DNA"/>
</dbReference>
<dbReference type="AlphaFoldDB" id="A0AAN7Z2X3"/>
<accession>A0AAN7Z2X3</accession>
<evidence type="ECO:0000313" key="2">
    <source>
        <dbReference type="Proteomes" id="UP001305414"/>
    </source>
</evidence>
<proteinExistence type="predicted"/>
<organism evidence="1 2">
    <name type="scientific">Xylaria bambusicola</name>
    <dbReference type="NCBI Taxonomy" id="326684"/>
    <lineage>
        <taxon>Eukaryota</taxon>
        <taxon>Fungi</taxon>
        <taxon>Dikarya</taxon>
        <taxon>Ascomycota</taxon>
        <taxon>Pezizomycotina</taxon>
        <taxon>Sordariomycetes</taxon>
        <taxon>Xylariomycetidae</taxon>
        <taxon>Xylariales</taxon>
        <taxon>Xylariaceae</taxon>
        <taxon>Xylaria</taxon>
    </lineage>
</organism>
<evidence type="ECO:0000313" key="1">
    <source>
        <dbReference type="EMBL" id="KAK5625118.1"/>
    </source>
</evidence>
<reference evidence="1 2" key="1">
    <citation type="submission" date="2023-10" db="EMBL/GenBank/DDBJ databases">
        <title>Draft genome sequence of Xylaria bambusicola isolate GMP-LS, the root and basal stem rot pathogen of sugarcane in Indonesia.</title>
        <authorList>
            <person name="Selvaraj P."/>
            <person name="Muralishankar V."/>
            <person name="Muruganantham S."/>
            <person name="Sp S."/>
            <person name="Haryani S."/>
            <person name="Lau K.J.X."/>
            <person name="Naqvi N.I."/>
        </authorList>
    </citation>
    <scope>NUCLEOTIDE SEQUENCE [LARGE SCALE GENOMIC DNA]</scope>
    <source>
        <strain evidence="1">GMP-LS</strain>
    </source>
</reference>
<gene>
    <name evidence="1" type="ORF">RRF57_000834</name>
</gene>
<dbReference type="Proteomes" id="UP001305414">
    <property type="component" value="Unassembled WGS sequence"/>
</dbReference>